<dbReference type="Pfam" id="PF13855">
    <property type="entry name" value="LRR_8"/>
    <property type="match status" value="1"/>
</dbReference>
<evidence type="ECO:0000256" key="6">
    <source>
        <dbReference type="ARBA" id="ARBA00022679"/>
    </source>
</evidence>
<dbReference type="PROSITE" id="PS50011">
    <property type="entry name" value="PROTEIN_KINASE_DOM"/>
    <property type="match status" value="1"/>
</dbReference>
<evidence type="ECO:0000256" key="17">
    <source>
        <dbReference type="ARBA" id="ARBA00048679"/>
    </source>
</evidence>
<dbReference type="InterPro" id="IPR011009">
    <property type="entry name" value="Kinase-like_dom_sf"/>
</dbReference>
<dbReference type="InterPro" id="IPR017441">
    <property type="entry name" value="Protein_kinase_ATP_BS"/>
</dbReference>
<evidence type="ECO:0000256" key="14">
    <source>
        <dbReference type="ARBA" id="ARBA00023136"/>
    </source>
</evidence>
<dbReference type="FunFam" id="3.80.10.10:FF:000129">
    <property type="entry name" value="Leucine-rich repeat receptor-like kinase"/>
    <property type="match status" value="1"/>
</dbReference>
<comment type="catalytic activity">
    <reaction evidence="17">
        <text>L-seryl-[protein] + ATP = O-phospho-L-seryl-[protein] + ADP + H(+)</text>
        <dbReference type="Rhea" id="RHEA:17989"/>
        <dbReference type="Rhea" id="RHEA-COMP:9863"/>
        <dbReference type="Rhea" id="RHEA-COMP:11604"/>
        <dbReference type="ChEBI" id="CHEBI:15378"/>
        <dbReference type="ChEBI" id="CHEBI:29999"/>
        <dbReference type="ChEBI" id="CHEBI:30616"/>
        <dbReference type="ChEBI" id="CHEBI:83421"/>
        <dbReference type="ChEBI" id="CHEBI:456216"/>
        <dbReference type="EC" id="2.7.11.1"/>
    </reaction>
</comment>
<evidence type="ECO:0000256" key="11">
    <source>
        <dbReference type="ARBA" id="ARBA00022777"/>
    </source>
</evidence>
<keyword evidence="10 18" id="KW-0547">Nucleotide-binding</keyword>
<keyword evidence="3" id="KW-0723">Serine/threonine-protein kinase</keyword>
<evidence type="ECO:0000256" key="10">
    <source>
        <dbReference type="ARBA" id="ARBA00022741"/>
    </source>
</evidence>
<keyword evidence="7 20" id="KW-0812">Transmembrane</keyword>
<protein>
    <recommendedName>
        <fullName evidence="2">non-specific serine/threonine protein kinase</fullName>
        <ecNumber evidence="2">2.7.11.1</ecNumber>
    </recommendedName>
</protein>
<keyword evidence="6" id="KW-0808">Transferase</keyword>
<dbReference type="AlphaFoldDB" id="A0A368QG61"/>
<dbReference type="Pfam" id="PF12819">
    <property type="entry name" value="Malectin_like"/>
    <property type="match status" value="1"/>
</dbReference>
<dbReference type="Pfam" id="PF07714">
    <property type="entry name" value="PK_Tyr_Ser-Thr"/>
    <property type="match status" value="1"/>
</dbReference>
<dbReference type="PANTHER" id="PTHR45631">
    <property type="entry name" value="OS07G0107800 PROTEIN-RELATED"/>
    <property type="match status" value="1"/>
</dbReference>
<comment type="subcellular location">
    <subcellularLocation>
        <location evidence="1">Cell membrane</location>
        <topology evidence="1">Single-pass membrane protein</topology>
    </subcellularLocation>
</comment>
<accession>A0A368QG61</accession>
<dbReference type="FunFam" id="3.30.200.20:FF:000394">
    <property type="entry name" value="Leucine-rich repeat receptor-like protein kinase"/>
    <property type="match status" value="1"/>
</dbReference>
<evidence type="ECO:0000256" key="12">
    <source>
        <dbReference type="ARBA" id="ARBA00022840"/>
    </source>
</evidence>
<dbReference type="Gene3D" id="1.10.510.10">
    <property type="entry name" value="Transferase(Phosphotransferase) domain 1"/>
    <property type="match status" value="1"/>
</dbReference>
<evidence type="ECO:0000256" key="18">
    <source>
        <dbReference type="PROSITE-ProRule" id="PRU10141"/>
    </source>
</evidence>
<proteinExistence type="predicted"/>
<comment type="catalytic activity">
    <reaction evidence="16">
        <text>L-threonyl-[protein] + ATP = O-phospho-L-threonyl-[protein] + ADP + H(+)</text>
        <dbReference type="Rhea" id="RHEA:46608"/>
        <dbReference type="Rhea" id="RHEA-COMP:11060"/>
        <dbReference type="Rhea" id="RHEA-COMP:11605"/>
        <dbReference type="ChEBI" id="CHEBI:15378"/>
        <dbReference type="ChEBI" id="CHEBI:30013"/>
        <dbReference type="ChEBI" id="CHEBI:30616"/>
        <dbReference type="ChEBI" id="CHEBI:61977"/>
        <dbReference type="ChEBI" id="CHEBI:456216"/>
        <dbReference type="EC" id="2.7.11.1"/>
    </reaction>
</comment>
<evidence type="ECO:0000256" key="9">
    <source>
        <dbReference type="ARBA" id="ARBA00022737"/>
    </source>
</evidence>
<evidence type="ECO:0000256" key="5">
    <source>
        <dbReference type="ARBA" id="ARBA00022614"/>
    </source>
</evidence>
<dbReference type="FunFam" id="1.10.510.10:FF:000146">
    <property type="entry name" value="LRR receptor-like serine/threonine-protein kinase IOS1"/>
    <property type="match status" value="1"/>
</dbReference>
<dbReference type="Gene3D" id="3.30.200.20">
    <property type="entry name" value="Phosphorylase Kinase, domain 1"/>
    <property type="match status" value="1"/>
</dbReference>
<dbReference type="InterPro" id="IPR001611">
    <property type="entry name" value="Leu-rich_rpt"/>
</dbReference>
<evidence type="ECO:0000256" key="8">
    <source>
        <dbReference type="ARBA" id="ARBA00022729"/>
    </source>
</evidence>
<evidence type="ECO:0000256" key="13">
    <source>
        <dbReference type="ARBA" id="ARBA00022989"/>
    </source>
</evidence>
<reference evidence="23" key="1">
    <citation type="journal article" date="2012" name="Nat. Biotechnol.">
        <title>Reference genome sequence of the model plant Setaria.</title>
        <authorList>
            <person name="Bennetzen J.L."/>
            <person name="Schmutz J."/>
            <person name="Wang H."/>
            <person name="Percifield R."/>
            <person name="Hawkins J."/>
            <person name="Pontaroli A.C."/>
            <person name="Estep M."/>
            <person name="Feng L."/>
            <person name="Vaughn J.N."/>
            <person name="Grimwood J."/>
            <person name="Jenkins J."/>
            <person name="Barry K."/>
            <person name="Lindquist E."/>
            <person name="Hellsten U."/>
            <person name="Deshpande S."/>
            <person name="Wang X."/>
            <person name="Wu X."/>
            <person name="Mitros T."/>
            <person name="Triplett J."/>
            <person name="Yang X."/>
            <person name="Ye C.Y."/>
            <person name="Mauro-Herrera M."/>
            <person name="Wang L."/>
            <person name="Li P."/>
            <person name="Sharma M."/>
            <person name="Sharma R."/>
            <person name="Ronald P.C."/>
            <person name="Panaud O."/>
            <person name="Kellogg E.A."/>
            <person name="Brutnell T.P."/>
            <person name="Doust A.N."/>
            <person name="Tuskan G.A."/>
            <person name="Rokhsar D."/>
            <person name="Devos K.M."/>
        </authorList>
    </citation>
    <scope>NUCLEOTIDE SEQUENCE [LARGE SCALE GENOMIC DNA]</scope>
    <source>
        <strain evidence="23">Yugu1</strain>
    </source>
</reference>
<dbReference type="GO" id="GO:0005524">
    <property type="term" value="F:ATP binding"/>
    <property type="evidence" value="ECO:0007669"/>
    <property type="project" value="UniProtKB-UniRule"/>
</dbReference>
<dbReference type="SMR" id="A0A368QG61"/>
<dbReference type="InterPro" id="IPR024788">
    <property type="entry name" value="Malectin-like_Carb-bd_dom"/>
</dbReference>
<feature type="chain" id="PRO_5016661494" description="non-specific serine/threonine protein kinase" evidence="21">
    <location>
        <begin position="38"/>
        <end position="954"/>
    </location>
</feature>
<dbReference type="OrthoDB" id="2017114at2759"/>
<dbReference type="GO" id="GO:0005886">
    <property type="term" value="C:plasma membrane"/>
    <property type="evidence" value="ECO:0007669"/>
    <property type="project" value="UniProtKB-SubCell"/>
</dbReference>
<evidence type="ECO:0000256" key="4">
    <source>
        <dbReference type="ARBA" id="ARBA00022553"/>
    </source>
</evidence>
<evidence type="ECO:0000256" key="3">
    <source>
        <dbReference type="ARBA" id="ARBA00022527"/>
    </source>
</evidence>
<evidence type="ECO:0000256" key="15">
    <source>
        <dbReference type="ARBA" id="ARBA00023170"/>
    </source>
</evidence>
<dbReference type="PANTHER" id="PTHR45631:SF114">
    <property type="entry name" value="OS05G0525800 PROTEIN"/>
    <property type="match status" value="1"/>
</dbReference>
<keyword evidence="5" id="KW-0433">Leucine-rich repeat</keyword>
<organism evidence="23">
    <name type="scientific">Setaria italica</name>
    <name type="common">Foxtail millet</name>
    <name type="synonym">Panicum italicum</name>
    <dbReference type="NCBI Taxonomy" id="4555"/>
    <lineage>
        <taxon>Eukaryota</taxon>
        <taxon>Viridiplantae</taxon>
        <taxon>Streptophyta</taxon>
        <taxon>Embryophyta</taxon>
        <taxon>Tracheophyta</taxon>
        <taxon>Spermatophyta</taxon>
        <taxon>Magnoliopsida</taxon>
        <taxon>Liliopsida</taxon>
        <taxon>Poales</taxon>
        <taxon>Poaceae</taxon>
        <taxon>PACMAD clade</taxon>
        <taxon>Panicoideae</taxon>
        <taxon>Panicodae</taxon>
        <taxon>Paniceae</taxon>
        <taxon>Cenchrinae</taxon>
        <taxon>Setaria</taxon>
    </lineage>
</organism>
<feature type="signal peptide" evidence="21">
    <location>
        <begin position="1"/>
        <end position="37"/>
    </location>
</feature>
<dbReference type="SUPFAM" id="SSF56112">
    <property type="entry name" value="Protein kinase-like (PK-like)"/>
    <property type="match status" value="1"/>
</dbReference>
<evidence type="ECO:0000256" key="19">
    <source>
        <dbReference type="SAM" id="MobiDB-lite"/>
    </source>
</evidence>
<evidence type="ECO:0000256" key="1">
    <source>
        <dbReference type="ARBA" id="ARBA00004162"/>
    </source>
</evidence>
<dbReference type="GO" id="GO:0004674">
    <property type="term" value="F:protein serine/threonine kinase activity"/>
    <property type="evidence" value="ECO:0007669"/>
    <property type="project" value="UniProtKB-KW"/>
</dbReference>
<evidence type="ECO:0000256" key="7">
    <source>
        <dbReference type="ARBA" id="ARBA00022692"/>
    </source>
</evidence>
<evidence type="ECO:0000256" key="16">
    <source>
        <dbReference type="ARBA" id="ARBA00047899"/>
    </source>
</evidence>
<dbReference type="CDD" id="cd14066">
    <property type="entry name" value="STKc_IRAK"/>
    <property type="match status" value="1"/>
</dbReference>
<dbReference type="InterPro" id="IPR008271">
    <property type="entry name" value="Ser/Thr_kinase_AS"/>
</dbReference>
<evidence type="ECO:0000256" key="21">
    <source>
        <dbReference type="SAM" id="SignalP"/>
    </source>
</evidence>
<keyword evidence="14 20" id="KW-0472">Membrane</keyword>
<keyword evidence="15" id="KW-0675">Receptor</keyword>
<feature type="binding site" evidence="18">
    <location>
        <position position="640"/>
    </location>
    <ligand>
        <name>ATP</name>
        <dbReference type="ChEBI" id="CHEBI:30616"/>
    </ligand>
</feature>
<dbReference type="InterPro" id="IPR000719">
    <property type="entry name" value="Prot_kinase_dom"/>
</dbReference>
<dbReference type="EMBL" id="CM003530">
    <property type="protein sequence ID" value="RCV16862.1"/>
    <property type="molecule type" value="Genomic_DNA"/>
</dbReference>
<gene>
    <name evidence="23" type="ORF">SETIT_3G172500v2</name>
</gene>
<keyword evidence="4" id="KW-0597">Phosphoprotein</keyword>
<keyword evidence="13 20" id="KW-1133">Transmembrane helix</keyword>
<feature type="domain" description="Protein kinase" evidence="22">
    <location>
        <begin position="612"/>
        <end position="887"/>
    </location>
</feature>
<keyword evidence="9" id="KW-0677">Repeat</keyword>
<feature type="region of interest" description="Disordered" evidence="19">
    <location>
        <begin position="575"/>
        <end position="595"/>
    </location>
</feature>
<feature type="transmembrane region" description="Helical" evidence="20">
    <location>
        <begin position="544"/>
        <end position="567"/>
    </location>
</feature>
<dbReference type="SUPFAM" id="SSF52058">
    <property type="entry name" value="L domain-like"/>
    <property type="match status" value="1"/>
</dbReference>
<evidence type="ECO:0000256" key="2">
    <source>
        <dbReference type="ARBA" id="ARBA00012513"/>
    </source>
</evidence>
<dbReference type="EC" id="2.7.11.1" evidence="2"/>
<evidence type="ECO:0000259" key="22">
    <source>
        <dbReference type="PROSITE" id="PS50011"/>
    </source>
</evidence>
<keyword evidence="8 21" id="KW-0732">Signal</keyword>
<dbReference type="Gene3D" id="3.80.10.10">
    <property type="entry name" value="Ribonuclease Inhibitor"/>
    <property type="match status" value="1"/>
</dbReference>
<evidence type="ECO:0000256" key="20">
    <source>
        <dbReference type="SAM" id="Phobius"/>
    </source>
</evidence>
<sequence>MLLWLLACGMKKKHSKPGTMVAKPWLLLTCLAAAATAGVLQARAQPDSIGFISIDCGLPGTAGYVDDTTKLSTVPDAGFTDTGSNHNISAEYITQVPSRRYHNVRSFPDGARNCYTLRSLVAGFKYLVRAAFIYGNYDGLGQLPIFDLYIGVNFWGMVNVSSPDGYEVMEAIVVVPDDFVQVCLVNTGTGTPFISLLDLRPLKNSLYPQANAMQGLVLLGRTNFGPGTDGVRYPDDPHDRVWYPWIDAATYDVISTTEKVRNIDNDLFEAPSKVMQTAITPRNATRGIYFYWDSKPQPKDPTPQYTAVMHFSELQLLPNNSVREFSIHINGELWSPGGITPDYLRSNAAYSDVPLPAGSARYNVTINATANSTLPPFINGVEVFSIISTTNAGTYSQDVSAITAIKTKYRVQKNWRGDPCGPKSFAWDGLTCSYGVSIPPKITGVNISFSGLDGDISSSFANFKAIRYLNLSYNNLTGSIPDVISQLPSLTVLDLTGNQLSGSIPSGLLKRVEEGSLNLQYGNNPNLCTDAESCKPPKGKSKHAVYIAVPVVLIVVIGLLAALFFCFMRRKRQGSTTNTVKPQNETPATHPQSSLQLENRQFTYRELEVITNKFERVLGQGGFGKVYSGSLADGTPVAVKLRSQTSNQGVKEFLAEAQILTRIHHKNLVSMIGYCKDGHHMGLVYEYMSEGTLHEQIAGNGSSRRCLTWTQRLRIALESAQGLEYLHRGCNPPLIHRDVKATNILLNEKLEAKIADFGLSKTFNHDSGMQVSTYSLVGTHGYLDPEYYATQKPTTKSDVYSFGVVLLELVTGKPAIVRDPEPTNIIDWARRRLARGNIEGVVDARMHGNYDVNSVWKVTDIALKCTMQASSQRPSMTEVVGQLHECLQLEEVHTGDAATGSFYTGTSRDPNSGYNAYAADGAQSIGAHQSSTTAFEMEHDIGRELRMDTGPVAR</sequence>
<dbReference type="PROSITE" id="PS00108">
    <property type="entry name" value="PROTEIN_KINASE_ST"/>
    <property type="match status" value="1"/>
</dbReference>
<dbReference type="SMART" id="SM00220">
    <property type="entry name" value="S_TKc"/>
    <property type="match status" value="1"/>
</dbReference>
<evidence type="ECO:0000313" key="23">
    <source>
        <dbReference type="EMBL" id="RCV16862.1"/>
    </source>
</evidence>
<keyword evidence="11" id="KW-0418">Kinase</keyword>
<reference evidence="23" key="2">
    <citation type="submission" date="2015-07" db="EMBL/GenBank/DDBJ databases">
        <authorList>
            <person name="Noorani M."/>
        </authorList>
    </citation>
    <scope>NUCLEOTIDE SEQUENCE</scope>
    <source>
        <strain evidence="23">Yugu1</strain>
    </source>
</reference>
<dbReference type="InterPro" id="IPR001245">
    <property type="entry name" value="Ser-Thr/Tyr_kinase_cat_dom"/>
</dbReference>
<dbReference type="InterPro" id="IPR032675">
    <property type="entry name" value="LRR_dom_sf"/>
</dbReference>
<keyword evidence="12 18" id="KW-0067">ATP-binding</keyword>
<dbReference type="PROSITE" id="PS00107">
    <property type="entry name" value="PROTEIN_KINASE_ATP"/>
    <property type="match status" value="1"/>
</dbReference>
<name>A0A368QG61_SETIT</name>